<evidence type="ECO:0000256" key="1">
    <source>
        <dbReference type="SAM" id="MobiDB-lite"/>
    </source>
</evidence>
<dbReference type="AlphaFoldDB" id="A0A381SVT3"/>
<organism evidence="2">
    <name type="scientific">marine metagenome</name>
    <dbReference type="NCBI Taxonomy" id="408172"/>
    <lineage>
        <taxon>unclassified sequences</taxon>
        <taxon>metagenomes</taxon>
        <taxon>ecological metagenomes</taxon>
    </lineage>
</organism>
<name>A0A381SVT3_9ZZZZ</name>
<protein>
    <submittedName>
        <fullName evidence="2">Uncharacterized protein</fullName>
    </submittedName>
</protein>
<dbReference type="EMBL" id="UINC01003340">
    <property type="protein sequence ID" value="SVA05443.1"/>
    <property type="molecule type" value="Genomic_DNA"/>
</dbReference>
<feature type="compositionally biased region" description="Basic and acidic residues" evidence="1">
    <location>
        <begin position="25"/>
        <end position="38"/>
    </location>
</feature>
<accession>A0A381SVT3</accession>
<evidence type="ECO:0000313" key="2">
    <source>
        <dbReference type="EMBL" id="SVA05443.1"/>
    </source>
</evidence>
<proteinExistence type="predicted"/>
<sequence length="49" mass="5488">MSDTPATKSRFRLRLVLPVVEPVTDPERERGRHVDDKVPPVVGSTGFEN</sequence>
<reference evidence="2" key="1">
    <citation type="submission" date="2018-05" db="EMBL/GenBank/DDBJ databases">
        <authorList>
            <person name="Lanie J.A."/>
            <person name="Ng W.-L."/>
            <person name="Kazmierczak K.M."/>
            <person name="Andrzejewski T.M."/>
            <person name="Davidsen T.M."/>
            <person name="Wayne K.J."/>
            <person name="Tettelin H."/>
            <person name="Glass J.I."/>
            <person name="Rusch D."/>
            <person name="Podicherti R."/>
            <person name="Tsui H.-C.T."/>
            <person name="Winkler M.E."/>
        </authorList>
    </citation>
    <scope>NUCLEOTIDE SEQUENCE</scope>
</reference>
<gene>
    <name evidence="2" type="ORF">METZ01_LOCUS58297</name>
</gene>
<feature type="region of interest" description="Disordered" evidence="1">
    <location>
        <begin position="25"/>
        <end position="49"/>
    </location>
</feature>